<dbReference type="GO" id="GO:0019252">
    <property type="term" value="P:starch biosynthetic process"/>
    <property type="evidence" value="ECO:0007669"/>
    <property type="project" value="UniProtKB-KW"/>
</dbReference>
<dbReference type="InterPro" id="IPR013534">
    <property type="entry name" value="Starch_synth_cat_dom"/>
</dbReference>
<comment type="similarity">
    <text evidence="2">Belongs to the glycosyltransferase 1 family. Bacterial/plant glycogen synthase subfamily.</text>
</comment>
<dbReference type="InterPro" id="IPR011835">
    <property type="entry name" value="GS/SS"/>
</dbReference>
<dbReference type="EMBL" id="JALJOR010000009">
    <property type="protein sequence ID" value="KAK9811754.1"/>
    <property type="molecule type" value="Genomic_DNA"/>
</dbReference>
<keyword evidence="3" id="KW-0328">Glycosyltransferase</keyword>
<sequence length="804" mass="83620">MALEQGRAVEPLIITGPIRSPIKASSEQRSKGATKGLNIVFISAEVAPWSKTGGLGDVLYGLPIQLATRGHRVMTVAPRYDQYADAWDTSVAVDIDGETVRYFHTHKQGVDRVWVDHPSFLAKVWGRTGAKLYGQKSGSDFSDNQKRFMLFNKAAIQALTVLPFSPGEDSVIVANDWHTSTVPVLIKDVYQPQGKFTKTKVAYCIHNIAFQGRFWADSWKDLGLPETSYDKFAFEDGYARIWTEEEPDFEGPLPQGRYKKLNWMKAGFLSADKLLTVSPNYAAEIMADEAKGVELNEVLKAAGGIEGIVNGMDTDDWNPAVDKFLDVKYTAATVAEGKAIAKETLQAELGLPVDPDVPLFGFIGRLEEQKGVDILLEALPAILKKGNCQVVVLGTGKKGLEAQVKVIEKQFPKTARGVVQFSAPLAHQITAGADFMLVPSRFEPCGLIQLHAMQYGTVPIVASTGGLVDTVSEGVTGFHIGAMDPDDLLEEDAEAIATTVQRAAETFHAPAFATMRAKCIGQELSWEKPARKWEAVLEELVHGTGGPATQKKAAVSTPAQKITDPALAARDAESDARLKRAQDAAVPRPEAADTSAGPAKPQVAKAASAGRFAGSPSSNGAAPPSARTAGSAAPASAARASLPASPVSSAQPQRAAAAPSPSSSASTPARSVPAGPAPSKPAAAASVASPVQAAAPSPAAASPTPASPIKAAAPSPAPAAAKPTAGSAASPAKAASAAEDTAESKAAPAKPVAKSRAARDAAKGSGAAKPAVKDSPNGSAPAKSAPATASTIKADTRAQANKAK</sequence>
<keyword evidence="4" id="KW-0808">Transferase</keyword>
<keyword evidence="5" id="KW-0750">Starch biosynthesis</keyword>
<dbReference type="CDD" id="cd03791">
    <property type="entry name" value="GT5_Glycogen_synthase_DULL1-like"/>
    <property type="match status" value="1"/>
</dbReference>
<dbReference type="AlphaFoldDB" id="A0AAW1PV07"/>
<comment type="caution">
    <text evidence="8">The sequence shown here is derived from an EMBL/GenBank/DDBJ whole genome shotgun (WGS) entry which is preliminary data.</text>
</comment>
<dbReference type="Proteomes" id="UP001489004">
    <property type="component" value="Unassembled WGS sequence"/>
</dbReference>
<feature type="compositionally biased region" description="Low complexity" evidence="6">
    <location>
        <begin position="780"/>
        <end position="793"/>
    </location>
</feature>
<feature type="compositionally biased region" description="Basic and acidic residues" evidence="6">
    <location>
        <begin position="570"/>
        <end position="582"/>
    </location>
</feature>
<dbReference type="Pfam" id="PF08323">
    <property type="entry name" value="Glyco_transf_5"/>
    <property type="match status" value="1"/>
</dbReference>
<organism evidence="8 9">
    <name type="scientific">[Myrmecia] bisecta</name>
    <dbReference type="NCBI Taxonomy" id="41462"/>
    <lineage>
        <taxon>Eukaryota</taxon>
        <taxon>Viridiplantae</taxon>
        <taxon>Chlorophyta</taxon>
        <taxon>core chlorophytes</taxon>
        <taxon>Trebouxiophyceae</taxon>
        <taxon>Trebouxiales</taxon>
        <taxon>Trebouxiaceae</taxon>
        <taxon>Myrmecia</taxon>
    </lineage>
</organism>
<reference evidence="8 9" key="1">
    <citation type="journal article" date="2024" name="Nat. Commun.">
        <title>Phylogenomics reveals the evolutionary origins of lichenization in chlorophyte algae.</title>
        <authorList>
            <person name="Puginier C."/>
            <person name="Libourel C."/>
            <person name="Otte J."/>
            <person name="Skaloud P."/>
            <person name="Haon M."/>
            <person name="Grisel S."/>
            <person name="Petersen M."/>
            <person name="Berrin J.G."/>
            <person name="Delaux P.M."/>
            <person name="Dal Grande F."/>
            <person name="Keller J."/>
        </authorList>
    </citation>
    <scope>NUCLEOTIDE SEQUENCE [LARGE SCALE GENOMIC DNA]</scope>
    <source>
        <strain evidence="8 9">SAG 2043</strain>
    </source>
</reference>
<dbReference type="Pfam" id="PF13692">
    <property type="entry name" value="Glyco_trans_1_4"/>
    <property type="match status" value="1"/>
</dbReference>
<dbReference type="HAMAP" id="MF_00484">
    <property type="entry name" value="Glycogen_synth"/>
    <property type="match status" value="1"/>
</dbReference>
<dbReference type="FunFam" id="3.40.50.2000:FF:000090">
    <property type="entry name" value="Starch synthase, chloroplastic/amyloplastic"/>
    <property type="match status" value="1"/>
</dbReference>
<keyword evidence="9" id="KW-1185">Reference proteome</keyword>
<feature type="compositionally biased region" description="Low complexity" evidence="6">
    <location>
        <begin position="680"/>
        <end position="755"/>
    </location>
</feature>
<evidence type="ECO:0000313" key="8">
    <source>
        <dbReference type="EMBL" id="KAK9811754.1"/>
    </source>
</evidence>
<dbReference type="Gene3D" id="3.40.50.2000">
    <property type="entry name" value="Glycogen Phosphorylase B"/>
    <property type="match status" value="2"/>
</dbReference>
<evidence type="ECO:0000256" key="1">
    <source>
        <dbReference type="ARBA" id="ARBA00004727"/>
    </source>
</evidence>
<dbReference type="SUPFAM" id="SSF53756">
    <property type="entry name" value="UDP-Glycosyltransferase/glycogen phosphorylase"/>
    <property type="match status" value="1"/>
</dbReference>
<feature type="domain" description="Starch synthase catalytic" evidence="7">
    <location>
        <begin position="38"/>
        <end position="300"/>
    </location>
</feature>
<feature type="compositionally biased region" description="Low complexity" evidence="6">
    <location>
        <begin position="613"/>
        <end position="674"/>
    </location>
</feature>
<protein>
    <recommendedName>
        <fullName evidence="7">Starch synthase catalytic domain-containing protein</fullName>
    </recommendedName>
</protein>
<evidence type="ECO:0000256" key="4">
    <source>
        <dbReference type="ARBA" id="ARBA00022679"/>
    </source>
</evidence>
<gene>
    <name evidence="8" type="ORF">WJX72_009531</name>
</gene>
<comment type="pathway">
    <text evidence="1">Glycan biosynthesis; starch biosynthesis.</text>
</comment>
<dbReference type="GO" id="GO:0004373">
    <property type="term" value="F:alpha-1,4-glucan glucosyltransferase (UDP-glucose donor) activity"/>
    <property type="evidence" value="ECO:0007669"/>
    <property type="project" value="InterPro"/>
</dbReference>
<dbReference type="NCBIfam" id="TIGR02095">
    <property type="entry name" value="glgA"/>
    <property type="match status" value="1"/>
</dbReference>
<evidence type="ECO:0000256" key="6">
    <source>
        <dbReference type="SAM" id="MobiDB-lite"/>
    </source>
</evidence>
<feature type="region of interest" description="Disordered" evidence="6">
    <location>
        <begin position="544"/>
        <end position="804"/>
    </location>
</feature>
<name>A0AAW1PV07_9CHLO</name>
<dbReference type="PANTHER" id="PTHR45825:SF3">
    <property type="entry name" value="GRANULE-BOUND STARCH SYNTHASE 1, CHLOROPLASTIC_AMYLOPLASTIC"/>
    <property type="match status" value="1"/>
</dbReference>
<evidence type="ECO:0000313" key="9">
    <source>
        <dbReference type="Proteomes" id="UP001489004"/>
    </source>
</evidence>
<evidence type="ECO:0000256" key="3">
    <source>
        <dbReference type="ARBA" id="ARBA00022676"/>
    </source>
</evidence>
<dbReference type="PANTHER" id="PTHR45825">
    <property type="entry name" value="GRANULE-BOUND STARCH SYNTHASE 1, CHLOROPLASTIC/AMYLOPLASTIC"/>
    <property type="match status" value="1"/>
</dbReference>
<proteinExistence type="inferred from homology"/>
<evidence type="ECO:0000259" key="7">
    <source>
        <dbReference type="Pfam" id="PF08323"/>
    </source>
</evidence>
<evidence type="ECO:0000256" key="2">
    <source>
        <dbReference type="ARBA" id="ARBA00010281"/>
    </source>
</evidence>
<accession>A0AAW1PV07</accession>
<evidence type="ECO:0000256" key="5">
    <source>
        <dbReference type="ARBA" id="ARBA00022922"/>
    </source>
</evidence>